<dbReference type="Proteomes" id="UP000023152">
    <property type="component" value="Unassembled WGS sequence"/>
</dbReference>
<proteinExistence type="predicted"/>
<name>X6MV79_RETFI</name>
<comment type="caution">
    <text evidence="1">The sequence shown here is derived from an EMBL/GenBank/DDBJ whole genome shotgun (WGS) entry which is preliminary data.</text>
</comment>
<keyword evidence="2" id="KW-1185">Reference proteome</keyword>
<gene>
    <name evidence="1" type="ORF">RFI_19557</name>
</gene>
<accession>X6MV79</accession>
<evidence type="ECO:0000313" key="1">
    <source>
        <dbReference type="EMBL" id="ETO17759.1"/>
    </source>
</evidence>
<sequence>CALVAGAFLQLEEAGVPEAVVQCMLEHPDDVLVQLQGLKLLAALAQHTDPTVADTLCQPITLETALKAVQGSIKDAVYVGVFSDLINGLLRDDKNALQIAQGLQAEGIPDFLRKALETHKINVEIGPKITQAIKALDQQLITPTVNPDKITGDINPYVTVTLAQLITMDPEQIIQVMSEWEAEEVLNTVKAAKNPKLVQSGANEINRRLNGGGVFVCVYSKTLKVVLNFNVMNTNKRD</sequence>
<feature type="non-terminal residue" evidence="1">
    <location>
        <position position="1"/>
    </location>
</feature>
<evidence type="ECO:0000313" key="2">
    <source>
        <dbReference type="Proteomes" id="UP000023152"/>
    </source>
</evidence>
<dbReference type="EMBL" id="ASPP01016054">
    <property type="protein sequence ID" value="ETO17759.1"/>
    <property type="molecule type" value="Genomic_DNA"/>
</dbReference>
<protein>
    <submittedName>
        <fullName evidence="1">Uncharacterized protein</fullName>
    </submittedName>
</protein>
<organism evidence="1 2">
    <name type="scientific">Reticulomyxa filosa</name>
    <dbReference type="NCBI Taxonomy" id="46433"/>
    <lineage>
        <taxon>Eukaryota</taxon>
        <taxon>Sar</taxon>
        <taxon>Rhizaria</taxon>
        <taxon>Retaria</taxon>
        <taxon>Foraminifera</taxon>
        <taxon>Monothalamids</taxon>
        <taxon>Reticulomyxidae</taxon>
        <taxon>Reticulomyxa</taxon>
    </lineage>
</organism>
<dbReference type="AlphaFoldDB" id="X6MV79"/>
<reference evidence="1 2" key="1">
    <citation type="journal article" date="2013" name="Curr. Biol.">
        <title>The Genome of the Foraminiferan Reticulomyxa filosa.</title>
        <authorList>
            <person name="Glockner G."/>
            <person name="Hulsmann N."/>
            <person name="Schleicher M."/>
            <person name="Noegel A.A."/>
            <person name="Eichinger L."/>
            <person name="Gallinger C."/>
            <person name="Pawlowski J."/>
            <person name="Sierra R."/>
            <person name="Euteneuer U."/>
            <person name="Pillet L."/>
            <person name="Moustafa A."/>
            <person name="Platzer M."/>
            <person name="Groth M."/>
            <person name="Szafranski K."/>
            <person name="Schliwa M."/>
        </authorList>
    </citation>
    <scope>NUCLEOTIDE SEQUENCE [LARGE SCALE GENOMIC DNA]</scope>
</reference>
<feature type="non-terminal residue" evidence="1">
    <location>
        <position position="238"/>
    </location>
</feature>